<dbReference type="EMBL" id="CAMAPE010000019">
    <property type="protein sequence ID" value="CAH9086316.1"/>
    <property type="molecule type" value="Genomic_DNA"/>
</dbReference>
<protein>
    <submittedName>
        <fullName evidence="2">Uncharacterized protein</fullName>
    </submittedName>
</protein>
<name>A0A9P0Z1Z4_CUSEU</name>
<dbReference type="InterPro" id="IPR010742">
    <property type="entry name" value="RCAF1"/>
</dbReference>
<dbReference type="GO" id="GO:0097250">
    <property type="term" value="P:mitochondrial respirasome assembly"/>
    <property type="evidence" value="ECO:0007669"/>
    <property type="project" value="InterPro"/>
</dbReference>
<keyword evidence="1" id="KW-0472">Membrane</keyword>
<reference evidence="2" key="1">
    <citation type="submission" date="2022-07" db="EMBL/GenBank/DDBJ databases">
        <authorList>
            <person name="Macas J."/>
            <person name="Novak P."/>
            <person name="Neumann P."/>
        </authorList>
    </citation>
    <scope>NUCLEOTIDE SEQUENCE</scope>
</reference>
<dbReference type="GO" id="GO:0005739">
    <property type="term" value="C:mitochondrion"/>
    <property type="evidence" value="ECO:0007669"/>
    <property type="project" value="GOC"/>
</dbReference>
<comment type="caution">
    <text evidence="2">The sequence shown here is derived from an EMBL/GenBank/DDBJ whole genome shotgun (WGS) entry which is preliminary data.</text>
</comment>
<evidence type="ECO:0000313" key="3">
    <source>
        <dbReference type="Proteomes" id="UP001152484"/>
    </source>
</evidence>
<proteinExistence type="predicted"/>
<feature type="transmembrane region" description="Helical" evidence="1">
    <location>
        <begin position="52"/>
        <end position="74"/>
    </location>
</feature>
<keyword evidence="3" id="KW-1185">Reference proteome</keyword>
<keyword evidence="1" id="KW-0812">Transmembrane</keyword>
<evidence type="ECO:0000313" key="2">
    <source>
        <dbReference type="EMBL" id="CAH9086316.1"/>
    </source>
</evidence>
<dbReference type="OrthoDB" id="286395at2759"/>
<organism evidence="2 3">
    <name type="scientific">Cuscuta europaea</name>
    <name type="common">European dodder</name>
    <dbReference type="NCBI Taxonomy" id="41803"/>
    <lineage>
        <taxon>Eukaryota</taxon>
        <taxon>Viridiplantae</taxon>
        <taxon>Streptophyta</taxon>
        <taxon>Embryophyta</taxon>
        <taxon>Tracheophyta</taxon>
        <taxon>Spermatophyta</taxon>
        <taxon>Magnoliopsida</taxon>
        <taxon>eudicotyledons</taxon>
        <taxon>Gunneridae</taxon>
        <taxon>Pentapetalae</taxon>
        <taxon>asterids</taxon>
        <taxon>lamiids</taxon>
        <taxon>Solanales</taxon>
        <taxon>Convolvulaceae</taxon>
        <taxon>Cuscuteae</taxon>
        <taxon>Cuscuta</taxon>
        <taxon>Cuscuta subgen. Cuscuta</taxon>
    </lineage>
</organism>
<accession>A0A9P0Z1Z4</accession>
<evidence type="ECO:0000256" key="1">
    <source>
        <dbReference type="SAM" id="Phobius"/>
    </source>
</evidence>
<sequence>MSTLDSPMSWVPSFSNTIKYAMPEESSTLNLSLYLMSNDQLGDVLHWTRQTMALVCRLSWGGIPFVGGFWFMFLAREDQIYFRLETSLMQSYCTMEDGSIHKGYGKMFES</sequence>
<dbReference type="PANTHER" id="PTHR12906:SF0">
    <property type="entry name" value="GEL COMPLEX SUBUNIT OPTI"/>
    <property type="match status" value="1"/>
</dbReference>
<dbReference type="PANTHER" id="PTHR12906">
    <property type="entry name" value="PROTEIN C20ORF24 RAB5-INTERACTING PROTEIN"/>
    <property type="match status" value="1"/>
</dbReference>
<dbReference type="AlphaFoldDB" id="A0A9P0Z1Z4"/>
<dbReference type="Proteomes" id="UP001152484">
    <property type="component" value="Unassembled WGS sequence"/>
</dbReference>
<gene>
    <name evidence="2" type="ORF">CEURO_LOCUS9573</name>
</gene>
<keyword evidence="1" id="KW-1133">Transmembrane helix</keyword>